<sequence>MKICVELFMQLDLLTNSVIANNQHHLGYYNFTQHRCGQKNYNFMHLDSLNQSNASNLNS</sequence>
<comment type="caution">
    <text evidence="1">The sequence shown here is derived from an EMBL/GenBank/DDBJ whole genome shotgun (WGS) entry which is preliminary data.</text>
</comment>
<gene>
    <name evidence="1" type="ORF">ALEPTO_LOCUS1577</name>
</gene>
<organism evidence="1 2">
    <name type="scientific">Ambispora leptoticha</name>
    <dbReference type="NCBI Taxonomy" id="144679"/>
    <lineage>
        <taxon>Eukaryota</taxon>
        <taxon>Fungi</taxon>
        <taxon>Fungi incertae sedis</taxon>
        <taxon>Mucoromycota</taxon>
        <taxon>Glomeromycotina</taxon>
        <taxon>Glomeromycetes</taxon>
        <taxon>Archaeosporales</taxon>
        <taxon>Ambisporaceae</taxon>
        <taxon>Ambispora</taxon>
    </lineage>
</organism>
<keyword evidence="2" id="KW-1185">Reference proteome</keyword>
<accession>A0A9N8VRE8</accession>
<name>A0A9N8VRE8_9GLOM</name>
<protein>
    <submittedName>
        <fullName evidence="1">666_t:CDS:1</fullName>
    </submittedName>
</protein>
<reference evidence="1" key="1">
    <citation type="submission" date="2021-06" db="EMBL/GenBank/DDBJ databases">
        <authorList>
            <person name="Kallberg Y."/>
            <person name="Tangrot J."/>
            <person name="Rosling A."/>
        </authorList>
    </citation>
    <scope>NUCLEOTIDE SEQUENCE</scope>
    <source>
        <strain evidence="1">FL130A</strain>
    </source>
</reference>
<dbReference type="EMBL" id="CAJVPS010000180">
    <property type="protein sequence ID" value="CAG8461752.1"/>
    <property type="molecule type" value="Genomic_DNA"/>
</dbReference>
<proteinExistence type="predicted"/>
<dbReference type="Proteomes" id="UP000789508">
    <property type="component" value="Unassembled WGS sequence"/>
</dbReference>
<evidence type="ECO:0000313" key="1">
    <source>
        <dbReference type="EMBL" id="CAG8461752.1"/>
    </source>
</evidence>
<dbReference type="AlphaFoldDB" id="A0A9N8VRE8"/>
<evidence type="ECO:0000313" key="2">
    <source>
        <dbReference type="Proteomes" id="UP000789508"/>
    </source>
</evidence>